<sequence length="176" mass="18903">MRRALNVVLATALASGGAIIATASPAQAACADRGTYIAIINKKTVWKPTNVHSDWARPGVTITYAKSKEGTWKAEGTATVGAEAGVIFTKASASFSATIGKSWTKSDRWSYAATVQRKAGKSKGRLMMYHEARSFTAHKYRVYTGAGGACKLTTVYKKPGTYPVKKNSNLWGLQYS</sequence>
<dbReference type="Proteomes" id="UP001522868">
    <property type="component" value="Unassembled WGS sequence"/>
</dbReference>
<evidence type="ECO:0000313" key="2">
    <source>
        <dbReference type="EMBL" id="MCK8679816.1"/>
    </source>
</evidence>
<protein>
    <submittedName>
        <fullName evidence="2">Uncharacterized protein</fullName>
    </submittedName>
</protein>
<keyword evidence="3" id="KW-1185">Reference proteome</keyword>
<feature type="signal peptide" evidence="1">
    <location>
        <begin position="1"/>
        <end position="28"/>
    </location>
</feature>
<comment type="caution">
    <text evidence="2">The sequence shown here is derived from an EMBL/GenBank/DDBJ whole genome shotgun (WGS) entry which is preliminary data.</text>
</comment>
<organism evidence="2 3">
    <name type="scientific">Streptomyces lichenis</name>
    <dbReference type="NCBI Taxonomy" id="2306967"/>
    <lineage>
        <taxon>Bacteria</taxon>
        <taxon>Bacillati</taxon>
        <taxon>Actinomycetota</taxon>
        <taxon>Actinomycetes</taxon>
        <taxon>Kitasatosporales</taxon>
        <taxon>Streptomycetaceae</taxon>
        <taxon>Streptomyces</taxon>
    </lineage>
</organism>
<evidence type="ECO:0000313" key="3">
    <source>
        <dbReference type="Proteomes" id="UP001522868"/>
    </source>
</evidence>
<accession>A0ABT0IEU6</accession>
<keyword evidence="1" id="KW-0732">Signal</keyword>
<proteinExistence type="predicted"/>
<gene>
    <name evidence="2" type="ORF">M1O15_20965</name>
</gene>
<name>A0ABT0IEU6_9ACTN</name>
<evidence type="ECO:0000256" key="1">
    <source>
        <dbReference type="SAM" id="SignalP"/>
    </source>
</evidence>
<dbReference type="RefSeq" id="WP_248635635.1">
    <property type="nucleotide sequence ID" value="NZ_JALPTH010000021.1"/>
</dbReference>
<reference evidence="2 3" key="1">
    <citation type="submission" date="2022-04" db="EMBL/GenBank/DDBJ databases">
        <title>Streptomyces sp. nov. LCR6-01 isolated from Lichen of Dirinaria sp.</title>
        <authorList>
            <person name="Kanchanasin P."/>
            <person name="Tanasupawat S."/>
            <person name="Phongsopitanun W."/>
        </authorList>
    </citation>
    <scope>NUCLEOTIDE SEQUENCE [LARGE SCALE GENOMIC DNA]</scope>
    <source>
        <strain evidence="2 3">LCR6-01</strain>
    </source>
</reference>
<feature type="chain" id="PRO_5046231069" evidence="1">
    <location>
        <begin position="29"/>
        <end position="176"/>
    </location>
</feature>
<dbReference type="EMBL" id="JALPTH010000021">
    <property type="protein sequence ID" value="MCK8679816.1"/>
    <property type="molecule type" value="Genomic_DNA"/>
</dbReference>